<keyword evidence="1" id="KW-0560">Oxidoreductase</keyword>
<evidence type="ECO:0000256" key="1">
    <source>
        <dbReference type="ARBA" id="ARBA00023002"/>
    </source>
</evidence>
<dbReference type="EMBL" id="CP078145">
    <property type="protein sequence ID" value="QXN94385.1"/>
    <property type="molecule type" value="Genomic_DNA"/>
</dbReference>
<evidence type="ECO:0000313" key="2">
    <source>
        <dbReference type="EMBL" id="QXN94385.1"/>
    </source>
</evidence>
<accession>A0ABX8S182</accession>
<dbReference type="InterPro" id="IPR050982">
    <property type="entry name" value="Auxin_biosynth/cation_transpt"/>
</dbReference>
<keyword evidence="3" id="KW-1185">Reference proteome</keyword>
<dbReference type="RefSeq" id="WP_218476903.1">
    <property type="nucleotide sequence ID" value="NZ_BAABJN010000015.1"/>
</dbReference>
<reference evidence="2 3" key="1">
    <citation type="submission" date="2021-07" db="EMBL/GenBank/DDBJ databases">
        <title>Whole Genome Sequence of Nocardia Iowensis.</title>
        <authorList>
            <person name="Lamm A."/>
            <person name="Collins-Fairclough A.M."/>
            <person name="Bunk B."/>
            <person name="Sproer C."/>
        </authorList>
    </citation>
    <scope>NUCLEOTIDE SEQUENCE [LARGE SCALE GENOMIC DNA]</scope>
    <source>
        <strain evidence="2 3">NRRL 5646</strain>
    </source>
</reference>
<dbReference type="PANTHER" id="PTHR43539">
    <property type="entry name" value="FLAVIN-BINDING MONOOXYGENASE-LIKE PROTEIN (AFU_ORTHOLOGUE AFUA_4G09220)"/>
    <property type="match status" value="1"/>
</dbReference>
<organism evidence="2 3">
    <name type="scientific">Nocardia iowensis</name>
    <dbReference type="NCBI Taxonomy" id="204891"/>
    <lineage>
        <taxon>Bacteria</taxon>
        <taxon>Bacillati</taxon>
        <taxon>Actinomycetota</taxon>
        <taxon>Actinomycetes</taxon>
        <taxon>Mycobacteriales</taxon>
        <taxon>Nocardiaceae</taxon>
        <taxon>Nocardia</taxon>
    </lineage>
</organism>
<dbReference type="Proteomes" id="UP000694257">
    <property type="component" value="Chromosome"/>
</dbReference>
<sequence length="436" mass="47038">MNIEYSETVIVGGGQQGCGVAASLREIGHAAVIVERAEVGHAWAHERWDSLLVGSGNRTVQLPGWEYDGTDPDGTMSGRELARHLRRYAEERQLRVLQHTEVRAVECPPEASDLDDVRFRTYLSTGAVFESRNLVAAVGGYAKPRLPASASDIDPAIMQVHSRDYRNPAALPDGAVLVVGAGISGQQIADELADAGRSVFLSVGRHRVFPRRYRGRGIQEWMYIFSLYDDFVTAAAGHFESGDPTKLPGLPVTAVTNRGADLNLGTLAEKGVILVGSVRAAHSSILSVDDNVVAVAEDSARSLRAILHKIDSGIRQRGFVAPEQNPPLDVNMAHIANFGNKLDLAHRGITAIIWCTGFGPDYRFLPKQALDDHGVPVQQKAMLGALPGLYYAGLPYGNSLHLSGIPATVECGRFIASQIHIDSVMRSGSPDPVFLL</sequence>
<gene>
    <name evidence="2" type="ORF">KV110_15785</name>
</gene>
<protein>
    <submittedName>
        <fullName evidence="2">NAD(P)-binding domain-containing protein</fullName>
    </submittedName>
</protein>
<proteinExistence type="predicted"/>
<name>A0ABX8S182_NOCIO</name>
<dbReference type="Pfam" id="PF13738">
    <property type="entry name" value="Pyr_redox_3"/>
    <property type="match status" value="1"/>
</dbReference>
<dbReference type="PANTHER" id="PTHR43539:SF78">
    <property type="entry name" value="FLAVIN-CONTAINING MONOOXYGENASE"/>
    <property type="match status" value="1"/>
</dbReference>
<evidence type="ECO:0000313" key="3">
    <source>
        <dbReference type="Proteomes" id="UP000694257"/>
    </source>
</evidence>